<keyword evidence="11" id="KW-1185">Reference proteome</keyword>
<comment type="caution">
    <text evidence="10">The sequence shown here is derived from an EMBL/GenBank/DDBJ whole genome shotgun (WGS) entry which is preliminary data.</text>
</comment>
<evidence type="ECO:0000256" key="1">
    <source>
        <dbReference type="ARBA" id="ARBA00004651"/>
    </source>
</evidence>
<keyword evidence="3 8" id="KW-0813">Transport</keyword>
<evidence type="ECO:0000256" key="8">
    <source>
        <dbReference type="RuleBase" id="RU363032"/>
    </source>
</evidence>
<name>A0A5C4XJH3_9HYPH</name>
<evidence type="ECO:0000256" key="2">
    <source>
        <dbReference type="ARBA" id="ARBA00007069"/>
    </source>
</evidence>
<keyword evidence="5 8" id="KW-0812">Transmembrane</keyword>
<evidence type="ECO:0000256" key="7">
    <source>
        <dbReference type="ARBA" id="ARBA00023136"/>
    </source>
</evidence>
<organism evidence="10 11">
    <name type="scientific">Aliirhizobium smilacinae</name>
    <dbReference type="NCBI Taxonomy" id="1395944"/>
    <lineage>
        <taxon>Bacteria</taxon>
        <taxon>Pseudomonadati</taxon>
        <taxon>Pseudomonadota</taxon>
        <taxon>Alphaproteobacteria</taxon>
        <taxon>Hyphomicrobiales</taxon>
        <taxon>Rhizobiaceae</taxon>
        <taxon>Aliirhizobium</taxon>
    </lineage>
</organism>
<evidence type="ECO:0000256" key="6">
    <source>
        <dbReference type="ARBA" id="ARBA00022989"/>
    </source>
</evidence>
<keyword evidence="7 8" id="KW-0472">Membrane</keyword>
<dbReference type="InterPro" id="IPR000515">
    <property type="entry name" value="MetI-like"/>
</dbReference>
<gene>
    <name evidence="10" type="ORF">FHP24_11615</name>
</gene>
<keyword evidence="4" id="KW-1003">Cell membrane</keyword>
<evidence type="ECO:0000256" key="4">
    <source>
        <dbReference type="ARBA" id="ARBA00022475"/>
    </source>
</evidence>
<feature type="transmembrane region" description="Helical" evidence="8">
    <location>
        <begin position="71"/>
        <end position="96"/>
    </location>
</feature>
<accession>A0A5C4XJH3</accession>
<dbReference type="GO" id="GO:0005886">
    <property type="term" value="C:plasma membrane"/>
    <property type="evidence" value="ECO:0007669"/>
    <property type="project" value="UniProtKB-SubCell"/>
</dbReference>
<dbReference type="Proteomes" id="UP000311605">
    <property type="component" value="Unassembled WGS sequence"/>
</dbReference>
<protein>
    <submittedName>
        <fullName evidence="10">ABC transporter permease subunit</fullName>
    </submittedName>
</protein>
<comment type="similarity">
    <text evidence="2">Belongs to the binding-protein-dependent transport system permease family. CysTW subfamily.</text>
</comment>
<dbReference type="AlphaFoldDB" id="A0A5C4XJH3"/>
<evidence type="ECO:0000313" key="10">
    <source>
        <dbReference type="EMBL" id="TNM63458.1"/>
    </source>
</evidence>
<comment type="subcellular location">
    <subcellularLocation>
        <location evidence="1 8">Cell membrane</location>
        <topology evidence="1 8">Multi-pass membrane protein</topology>
    </subcellularLocation>
</comment>
<evidence type="ECO:0000313" key="11">
    <source>
        <dbReference type="Proteomes" id="UP000311605"/>
    </source>
</evidence>
<proteinExistence type="inferred from homology"/>
<evidence type="ECO:0000256" key="5">
    <source>
        <dbReference type="ARBA" id="ARBA00022692"/>
    </source>
</evidence>
<dbReference type="PANTHER" id="PTHR42929:SF1">
    <property type="entry name" value="INNER MEMBRANE ABC TRANSPORTER PERMEASE PROTEIN YDCU-RELATED"/>
    <property type="match status" value="1"/>
</dbReference>
<keyword evidence="6 8" id="KW-1133">Transmembrane helix</keyword>
<dbReference type="InterPro" id="IPR035906">
    <property type="entry name" value="MetI-like_sf"/>
</dbReference>
<sequence length="125" mass="13428">MSSHHPVNDNRSDVSGTHSANSSSSALLFTYIGQSLLGLPVAALLVAASLRGIDETLLKAAVSLGARDWQVFLNVVLPLSLHGVLSTLGLSFLIAFDEVLVAIFVRLTQIRERSPRYSLPLIFGK</sequence>
<reference evidence="10 11" key="1">
    <citation type="submission" date="2019-06" db="EMBL/GenBank/DDBJ databases">
        <title>The draft genome of Rhizobium smilacinae PTYR-5.</title>
        <authorList>
            <person name="Liu L."/>
            <person name="Li L."/>
            <person name="Zhang X."/>
        </authorList>
    </citation>
    <scope>NUCLEOTIDE SEQUENCE [LARGE SCALE GENOMIC DNA]</scope>
    <source>
        <strain evidence="10 11">PTYR-5</strain>
    </source>
</reference>
<dbReference type="OrthoDB" id="8156137at2"/>
<dbReference type="Pfam" id="PF00528">
    <property type="entry name" value="BPD_transp_1"/>
    <property type="match status" value="1"/>
</dbReference>
<dbReference type="CDD" id="cd06261">
    <property type="entry name" value="TM_PBP2"/>
    <property type="match status" value="1"/>
</dbReference>
<dbReference type="PANTHER" id="PTHR42929">
    <property type="entry name" value="INNER MEMBRANE ABC TRANSPORTER PERMEASE PROTEIN YDCU-RELATED-RELATED"/>
    <property type="match status" value="1"/>
</dbReference>
<feature type="domain" description="ABC transmembrane type-1" evidence="9">
    <location>
        <begin position="1"/>
        <end position="125"/>
    </location>
</feature>
<dbReference type="EMBL" id="VDMN01000002">
    <property type="protein sequence ID" value="TNM63458.1"/>
    <property type="molecule type" value="Genomic_DNA"/>
</dbReference>
<dbReference type="PROSITE" id="PS50928">
    <property type="entry name" value="ABC_TM1"/>
    <property type="match status" value="1"/>
</dbReference>
<dbReference type="SUPFAM" id="SSF161098">
    <property type="entry name" value="MetI-like"/>
    <property type="match status" value="1"/>
</dbReference>
<evidence type="ECO:0000256" key="3">
    <source>
        <dbReference type="ARBA" id="ARBA00022448"/>
    </source>
</evidence>
<feature type="transmembrane region" description="Helical" evidence="8">
    <location>
        <begin position="28"/>
        <end position="50"/>
    </location>
</feature>
<dbReference type="GO" id="GO:0055085">
    <property type="term" value="P:transmembrane transport"/>
    <property type="evidence" value="ECO:0007669"/>
    <property type="project" value="InterPro"/>
</dbReference>
<dbReference type="Gene3D" id="1.10.3720.10">
    <property type="entry name" value="MetI-like"/>
    <property type="match status" value="1"/>
</dbReference>
<evidence type="ECO:0000259" key="9">
    <source>
        <dbReference type="PROSITE" id="PS50928"/>
    </source>
</evidence>